<dbReference type="RefSeq" id="WP_256609248.1">
    <property type="nucleotide sequence ID" value="NZ_JANIBM010000002.1"/>
</dbReference>
<dbReference type="Proteomes" id="UP001524569">
    <property type="component" value="Unassembled WGS sequence"/>
</dbReference>
<dbReference type="Pfam" id="PF05685">
    <property type="entry name" value="Uma2"/>
    <property type="match status" value="1"/>
</dbReference>
<comment type="caution">
    <text evidence="2">The sequence shown here is derived from an EMBL/GenBank/DDBJ whole genome shotgun (WGS) entry which is preliminary data.</text>
</comment>
<organism evidence="2 3">
    <name type="scientific">Methylomonas aurea</name>
    <dbReference type="NCBI Taxonomy" id="2952224"/>
    <lineage>
        <taxon>Bacteria</taxon>
        <taxon>Pseudomonadati</taxon>
        <taxon>Pseudomonadota</taxon>
        <taxon>Gammaproteobacteria</taxon>
        <taxon>Methylococcales</taxon>
        <taxon>Methylococcaceae</taxon>
        <taxon>Methylomonas</taxon>
    </lineage>
</organism>
<name>A0ABT1UCB9_9GAMM</name>
<dbReference type="Gene3D" id="3.90.1570.10">
    <property type="entry name" value="tt1808, chain A"/>
    <property type="match status" value="1"/>
</dbReference>
<evidence type="ECO:0000313" key="2">
    <source>
        <dbReference type="EMBL" id="MCQ8179864.1"/>
    </source>
</evidence>
<dbReference type="GO" id="GO:0004519">
    <property type="term" value="F:endonuclease activity"/>
    <property type="evidence" value="ECO:0007669"/>
    <property type="project" value="UniProtKB-KW"/>
</dbReference>
<dbReference type="InterPro" id="IPR012296">
    <property type="entry name" value="Nuclease_put_TT1808"/>
</dbReference>
<dbReference type="SUPFAM" id="SSF52980">
    <property type="entry name" value="Restriction endonuclease-like"/>
    <property type="match status" value="1"/>
</dbReference>
<dbReference type="EMBL" id="JANIBM010000002">
    <property type="protein sequence ID" value="MCQ8179864.1"/>
    <property type="molecule type" value="Genomic_DNA"/>
</dbReference>
<proteinExistence type="predicted"/>
<sequence length="186" mass="21131">MVAVFPQKHLTDIAEWHRMGEAGIFPPEARLELIEGEILHMAPIGFNHAGHVARLIHALTLRVQGRAIVNSQNPVQLGDLSEPEPDFLLLKPNPDFYTTRHPKAGDVLLLIEVSDSTLRFDREQKRRLYATHQIPEYWIVNLIDNCLEIYRQPDDGDYQEQTTLAKADTVSLVALPEIQVRVADIL</sequence>
<keyword evidence="2" id="KW-0540">Nuclease</keyword>
<evidence type="ECO:0000313" key="3">
    <source>
        <dbReference type="Proteomes" id="UP001524569"/>
    </source>
</evidence>
<dbReference type="InterPro" id="IPR011335">
    <property type="entry name" value="Restrct_endonuc-II-like"/>
</dbReference>
<accession>A0ABT1UCB9</accession>
<keyword evidence="2" id="KW-0378">Hydrolase</keyword>
<evidence type="ECO:0000259" key="1">
    <source>
        <dbReference type="Pfam" id="PF05685"/>
    </source>
</evidence>
<dbReference type="CDD" id="cd06260">
    <property type="entry name" value="DUF820-like"/>
    <property type="match status" value="1"/>
</dbReference>
<reference evidence="2 3" key="1">
    <citation type="submission" date="2022-07" db="EMBL/GenBank/DDBJ databases">
        <title>Methylomonas rivi sp. nov., Methylomonas rosea sp. nov., Methylomonas aureus sp. nov. and Methylomonas subterranea sp. nov., four novel methanotrophs isolated from a freshwater creek and the deep terrestrial subsurface.</title>
        <authorList>
            <person name="Abin C."/>
            <person name="Sankaranarayanan K."/>
            <person name="Garner C."/>
            <person name="Sindelar R."/>
            <person name="Kotary K."/>
            <person name="Garner R."/>
            <person name="Barclay S."/>
            <person name="Lawson P."/>
            <person name="Krumholz L."/>
        </authorList>
    </citation>
    <scope>NUCLEOTIDE SEQUENCE [LARGE SCALE GENOMIC DNA]</scope>
    <source>
        <strain evidence="2 3">SURF-1</strain>
    </source>
</reference>
<dbReference type="PANTHER" id="PTHR35400:SF1">
    <property type="entry name" value="SLR1083 PROTEIN"/>
    <property type="match status" value="1"/>
</dbReference>
<feature type="domain" description="Putative restriction endonuclease" evidence="1">
    <location>
        <begin position="20"/>
        <end position="182"/>
    </location>
</feature>
<keyword evidence="3" id="KW-1185">Reference proteome</keyword>
<dbReference type="InterPro" id="IPR008538">
    <property type="entry name" value="Uma2"/>
</dbReference>
<protein>
    <submittedName>
        <fullName evidence="2">Uma2 family endonuclease</fullName>
    </submittedName>
</protein>
<gene>
    <name evidence="2" type="ORF">NP603_01970</name>
</gene>
<dbReference type="PANTHER" id="PTHR35400">
    <property type="entry name" value="SLR1083 PROTEIN"/>
    <property type="match status" value="1"/>
</dbReference>
<keyword evidence="2" id="KW-0255">Endonuclease</keyword>